<keyword evidence="3" id="KW-1185">Reference proteome</keyword>
<reference evidence="2 3" key="1">
    <citation type="submission" date="2024-06" db="EMBL/GenBank/DDBJ databases">
        <title>Genomics of switchgrass bacterial isolates.</title>
        <authorList>
            <person name="Shade A."/>
        </authorList>
    </citation>
    <scope>NUCLEOTIDE SEQUENCE [LARGE SCALE GENOMIC DNA]</scope>
    <source>
        <strain evidence="2 3">PvP084</strain>
    </source>
</reference>
<name>A0ABV2NNH6_9HYPH</name>
<dbReference type="RefSeq" id="WP_158682005.1">
    <property type="nucleotide sequence ID" value="NZ_BJXP01000052.1"/>
</dbReference>
<proteinExistence type="predicted"/>
<evidence type="ECO:0000313" key="3">
    <source>
        <dbReference type="Proteomes" id="UP001549119"/>
    </source>
</evidence>
<accession>A0ABV2NNH6</accession>
<dbReference type="EMBL" id="JBEPNW010000002">
    <property type="protein sequence ID" value="MET3868055.1"/>
    <property type="molecule type" value="Genomic_DNA"/>
</dbReference>
<dbReference type="GeneID" id="43529475"/>
<gene>
    <name evidence="2" type="ORF">ABIC20_005364</name>
</gene>
<dbReference type="Proteomes" id="UP001549119">
    <property type="component" value="Unassembled WGS sequence"/>
</dbReference>
<organism evidence="2 3">
    <name type="scientific">Methylobacterium radiotolerans</name>
    <dbReference type="NCBI Taxonomy" id="31998"/>
    <lineage>
        <taxon>Bacteria</taxon>
        <taxon>Pseudomonadati</taxon>
        <taxon>Pseudomonadota</taxon>
        <taxon>Alphaproteobacteria</taxon>
        <taxon>Hyphomicrobiales</taxon>
        <taxon>Methylobacteriaceae</taxon>
        <taxon>Methylobacterium</taxon>
    </lineage>
</organism>
<feature type="region of interest" description="Disordered" evidence="1">
    <location>
        <begin position="1"/>
        <end position="22"/>
    </location>
</feature>
<comment type="caution">
    <text evidence="2">The sequence shown here is derived from an EMBL/GenBank/DDBJ whole genome shotgun (WGS) entry which is preliminary data.</text>
</comment>
<protein>
    <submittedName>
        <fullName evidence="2">Uncharacterized protein</fullName>
    </submittedName>
</protein>
<sequence>MTDLLATFQEPTASAGQAEPVTERSALRAHIARILRKLPSAKAAGAAR</sequence>
<evidence type="ECO:0000313" key="2">
    <source>
        <dbReference type="EMBL" id="MET3868055.1"/>
    </source>
</evidence>
<evidence type="ECO:0000256" key="1">
    <source>
        <dbReference type="SAM" id="MobiDB-lite"/>
    </source>
</evidence>